<dbReference type="InterPro" id="IPR037175">
    <property type="entry name" value="KFase_sf"/>
</dbReference>
<accession>A0A5N1J1H1</accession>
<keyword evidence="13" id="KW-1185">Reference proteome</keyword>
<dbReference type="InterPro" id="IPR007325">
    <property type="entry name" value="KFase/CYL"/>
</dbReference>
<comment type="function">
    <text evidence="2">Catalyzes the hydrolysis of N-formyl-L-kynurenine to L-kynurenine, the second step in the kynurenine pathway of tryptophan degradation.</text>
</comment>
<dbReference type="SUPFAM" id="SSF102198">
    <property type="entry name" value="Putative cyclase"/>
    <property type="match status" value="1"/>
</dbReference>
<comment type="cofactor">
    <cofactor evidence="1">
        <name>Zn(2+)</name>
        <dbReference type="ChEBI" id="CHEBI:29105"/>
    </cofactor>
</comment>
<dbReference type="PANTHER" id="PTHR31118">
    <property type="entry name" value="CYCLASE-LIKE PROTEIN 2"/>
    <property type="match status" value="1"/>
</dbReference>
<dbReference type="GO" id="GO:0004061">
    <property type="term" value="F:arylformamidase activity"/>
    <property type="evidence" value="ECO:0007669"/>
    <property type="project" value="UniProtKB-EC"/>
</dbReference>
<organism evidence="12 13">
    <name type="scientific">Adhaeribacter soli</name>
    <dbReference type="NCBI Taxonomy" id="2607655"/>
    <lineage>
        <taxon>Bacteria</taxon>
        <taxon>Pseudomonadati</taxon>
        <taxon>Bacteroidota</taxon>
        <taxon>Cytophagia</taxon>
        <taxon>Cytophagales</taxon>
        <taxon>Hymenobacteraceae</taxon>
        <taxon>Adhaeribacter</taxon>
    </lineage>
</organism>
<evidence type="ECO:0000256" key="1">
    <source>
        <dbReference type="ARBA" id="ARBA00001947"/>
    </source>
</evidence>
<evidence type="ECO:0000313" key="13">
    <source>
        <dbReference type="Proteomes" id="UP000326570"/>
    </source>
</evidence>
<dbReference type="EMBL" id="VTWT01000004">
    <property type="protein sequence ID" value="KAA9338929.1"/>
    <property type="molecule type" value="Genomic_DNA"/>
</dbReference>
<dbReference type="Pfam" id="PF04199">
    <property type="entry name" value="Cyclase"/>
    <property type="match status" value="1"/>
</dbReference>
<gene>
    <name evidence="12" type="ORF">F0P94_09060</name>
</gene>
<proteinExistence type="predicted"/>
<name>A0A5N1J1H1_9BACT</name>
<evidence type="ECO:0000256" key="9">
    <source>
        <dbReference type="ARBA" id="ARBA00023079"/>
    </source>
</evidence>
<dbReference type="GO" id="GO:0046872">
    <property type="term" value="F:metal ion binding"/>
    <property type="evidence" value="ECO:0007669"/>
    <property type="project" value="UniProtKB-KW"/>
</dbReference>
<keyword evidence="6" id="KW-0479">Metal-binding</keyword>
<evidence type="ECO:0000256" key="5">
    <source>
        <dbReference type="ARBA" id="ARBA00014889"/>
    </source>
</evidence>
<dbReference type="Proteomes" id="UP000326570">
    <property type="component" value="Unassembled WGS sequence"/>
</dbReference>
<evidence type="ECO:0000256" key="11">
    <source>
        <dbReference type="ARBA" id="ARBA00060547"/>
    </source>
</evidence>
<dbReference type="PANTHER" id="PTHR31118:SF32">
    <property type="entry name" value="KYNURENINE FORMAMIDASE"/>
    <property type="match status" value="1"/>
</dbReference>
<dbReference type="Gene3D" id="3.50.30.50">
    <property type="entry name" value="Putative cyclase"/>
    <property type="match status" value="1"/>
</dbReference>
<keyword evidence="8" id="KW-0862">Zinc</keyword>
<evidence type="ECO:0000256" key="2">
    <source>
        <dbReference type="ARBA" id="ARBA00002204"/>
    </source>
</evidence>
<evidence type="ECO:0000256" key="6">
    <source>
        <dbReference type="ARBA" id="ARBA00022723"/>
    </source>
</evidence>
<dbReference type="GO" id="GO:0019441">
    <property type="term" value="P:L-tryptophan catabolic process to kynurenine"/>
    <property type="evidence" value="ECO:0007669"/>
    <property type="project" value="InterPro"/>
</dbReference>
<evidence type="ECO:0000256" key="4">
    <source>
        <dbReference type="ARBA" id="ARBA00012930"/>
    </source>
</evidence>
<reference evidence="12 13" key="1">
    <citation type="submission" date="2019-09" db="EMBL/GenBank/DDBJ databases">
        <title>Genome sequence of Adhaeribacter sp. M2.</title>
        <authorList>
            <person name="Srinivasan S."/>
        </authorList>
    </citation>
    <scope>NUCLEOTIDE SEQUENCE [LARGE SCALE GENOMIC DNA]</scope>
    <source>
        <strain evidence="12 13">M2</strain>
    </source>
</reference>
<protein>
    <recommendedName>
        <fullName evidence="5">Kynurenine formamidase</fullName>
        <ecNumber evidence="4">3.5.1.9</ecNumber>
    </recommendedName>
</protein>
<comment type="catalytic activity">
    <reaction evidence="10">
        <text>N-formyl-L-kynurenine + H2O = L-kynurenine + formate + H(+)</text>
        <dbReference type="Rhea" id="RHEA:13009"/>
        <dbReference type="ChEBI" id="CHEBI:15377"/>
        <dbReference type="ChEBI" id="CHEBI:15378"/>
        <dbReference type="ChEBI" id="CHEBI:15740"/>
        <dbReference type="ChEBI" id="CHEBI:57959"/>
        <dbReference type="ChEBI" id="CHEBI:58629"/>
        <dbReference type="EC" id="3.5.1.9"/>
    </reaction>
</comment>
<evidence type="ECO:0000256" key="8">
    <source>
        <dbReference type="ARBA" id="ARBA00022833"/>
    </source>
</evidence>
<evidence type="ECO:0000256" key="10">
    <source>
        <dbReference type="ARBA" id="ARBA00048496"/>
    </source>
</evidence>
<keyword evidence="9" id="KW-0823">Tryptophan catabolism</keyword>
<keyword evidence="7" id="KW-0378">Hydrolase</keyword>
<evidence type="ECO:0000256" key="7">
    <source>
        <dbReference type="ARBA" id="ARBA00022801"/>
    </source>
</evidence>
<dbReference type="EC" id="3.5.1.9" evidence="4"/>
<sequence>MQHWIDITTTIENGMVHWPGDIPVSVKQTSSIAHGDEANVTSLHFSAHTATHLDAPLHFIANGKDITQIPLEILTGPTKVFHIKDEKQIALNEIKDLTISAGDRVLFRTRNSDKPWSMAPFQQDYVYLATDAALYLKECGVICIGIDYLSIAGEVNGTEVHQLLLGAGICIIEGLDLHKTEPGNYEMVCLPLKIKGSDGAPARVIIRKI</sequence>
<evidence type="ECO:0000313" key="12">
    <source>
        <dbReference type="EMBL" id="KAA9338929.1"/>
    </source>
</evidence>
<dbReference type="AlphaFoldDB" id="A0A5N1J1H1"/>
<dbReference type="FunFam" id="3.50.30.50:FF:000001">
    <property type="entry name" value="Kynurenine formamidase"/>
    <property type="match status" value="1"/>
</dbReference>
<evidence type="ECO:0000256" key="3">
    <source>
        <dbReference type="ARBA" id="ARBA00011738"/>
    </source>
</evidence>
<dbReference type="RefSeq" id="WP_150903563.1">
    <property type="nucleotide sequence ID" value="NZ_VTWT01000004.1"/>
</dbReference>
<comment type="subunit">
    <text evidence="3">Homodimer.</text>
</comment>
<comment type="caution">
    <text evidence="12">The sequence shown here is derived from an EMBL/GenBank/DDBJ whole genome shotgun (WGS) entry which is preliminary data.</text>
</comment>
<comment type="pathway">
    <text evidence="11">Amino-acid degradation; L-tryptophan degradation via kynurenine pathway; L-kynurenine from L-tryptophan: step 2/2.</text>
</comment>